<gene>
    <name evidence="1" type="ORF">PsorP6_005305</name>
</gene>
<organism evidence="1 2">
    <name type="scientific">Peronosclerospora sorghi</name>
    <dbReference type="NCBI Taxonomy" id="230839"/>
    <lineage>
        <taxon>Eukaryota</taxon>
        <taxon>Sar</taxon>
        <taxon>Stramenopiles</taxon>
        <taxon>Oomycota</taxon>
        <taxon>Peronosporomycetes</taxon>
        <taxon>Peronosporales</taxon>
        <taxon>Peronosporaceae</taxon>
        <taxon>Peronosclerospora</taxon>
    </lineage>
</organism>
<sequence>MLRTASDDAWFVEREDRPQAIYVQRIKCVSNITTSPEVDSLAVRDRYSLSSLLTLRLQLAGFHLCIFSPSMRTMLAHFTTSTQHLKEGRYYTLLTAVFSQATISHLATNMIGLYFFGSQLCDVLGHRKFLGLYLTSGVLSSAVAVLEQKLSGRFSFNLGASGVVNGITTMSILLNPHGKLYLLALITLPAWLAGSLFILRDTYAFVTDQQDGIGHVAHLSGAFVGGVYYFYLRRRSFRRF</sequence>
<protein>
    <submittedName>
        <fullName evidence="1">Uncharacterized protein</fullName>
    </submittedName>
</protein>
<reference evidence="1 2" key="1">
    <citation type="journal article" date="2022" name="bioRxiv">
        <title>The genome of the oomycete Peronosclerospora sorghi, a cosmopolitan pathogen of maize and sorghum, is inflated with dispersed pseudogenes.</title>
        <authorList>
            <person name="Fletcher K."/>
            <person name="Martin F."/>
            <person name="Isakeit T."/>
            <person name="Cavanaugh K."/>
            <person name="Magill C."/>
            <person name="Michelmore R."/>
        </authorList>
    </citation>
    <scope>NUCLEOTIDE SEQUENCE [LARGE SCALE GENOMIC DNA]</scope>
    <source>
        <strain evidence="1">P6</strain>
    </source>
</reference>
<comment type="caution">
    <text evidence="1">The sequence shown here is derived from an EMBL/GenBank/DDBJ whole genome shotgun (WGS) entry which is preliminary data.</text>
</comment>
<name>A0ACC0W5H8_9STRA</name>
<proteinExistence type="predicted"/>
<evidence type="ECO:0000313" key="1">
    <source>
        <dbReference type="EMBL" id="KAI9914004.1"/>
    </source>
</evidence>
<evidence type="ECO:0000313" key="2">
    <source>
        <dbReference type="Proteomes" id="UP001163321"/>
    </source>
</evidence>
<accession>A0ACC0W5H8</accession>
<keyword evidence="2" id="KW-1185">Reference proteome</keyword>
<dbReference type="EMBL" id="CM047583">
    <property type="protein sequence ID" value="KAI9914004.1"/>
    <property type="molecule type" value="Genomic_DNA"/>
</dbReference>
<dbReference type="Proteomes" id="UP001163321">
    <property type="component" value="Chromosome 4"/>
</dbReference>